<feature type="compositionally biased region" description="Polar residues" evidence="1">
    <location>
        <begin position="47"/>
        <end position="58"/>
    </location>
</feature>
<evidence type="ECO:0000313" key="2">
    <source>
        <dbReference type="EMBL" id="ETV64363.1"/>
    </source>
</evidence>
<proteinExistence type="predicted"/>
<evidence type="ECO:0000256" key="1">
    <source>
        <dbReference type="SAM" id="MobiDB-lite"/>
    </source>
</evidence>
<gene>
    <name evidence="2" type="ORF">H257_18718</name>
</gene>
<accession>W4FCA9</accession>
<sequence length="70" mass="7375">MSLDVTAEDAAEPVNFGELARWWPAHPRRLGALDCCRSGGATGKAMGSNTSSTGAAKNTSDRAAFIQHKQ</sequence>
<dbReference type="AlphaFoldDB" id="W4FCA9"/>
<dbReference type="RefSeq" id="XP_009846147.1">
    <property type="nucleotide sequence ID" value="XM_009847845.1"/>
</dbReference>
<dbReference type="EMBL" id="KI913319">
    <property type="protein sequence ID" value="ETV64363.1"/>
    <property type="molecule type" value="Genomic_DNA"/>
</dbReference>
<dbReference type="GeneID" id="20820714"/>
<dbReference type="VEuPathDB" id="FungiDB:H257_18718"/>
<feature type="region of interest" description="Disordered" evidence="1">
    <location>
        <begin position="42"/>
        <end position="70"/>
    </location>
</feature>
<protein>
    <submittedName>
        <fullName evidence="2">Uncharacterized protein</fullName>
    </submittedName>
</protein>
<reference evidence="2" key="1">
    <citation type="submission" date="2013-12" db="EMBL/GenBank/DDBJ databases">
        <title>The Genome Sequence of Aphanomyces astaci APO3.</title>
        <authorList>
            <consortium name="The Broad Institute Genomics Platform"/>
            <person name="Russ C."/>
            <person name="Tyler B."/>
            <person name="van West P."/>
            <person name="Dieguez-Uribeondo J."/>
            <person name="Young S.K."/>
            <person name="Zeng Q."/>
            <person name="Gargeya S."/>
            <person name="Fitzgerald M."/>
            <person name="Abouelleil A."/>
            <person name="Alvarado L."/>
            <person name="Chapman S.B."/>
            <person name="Gainer-Dewar J."/>
            <person name="Goldberg J."/>
            <person name="Griggs A."/>
            <person name="Gujja S."/>
            <person name="Hansen M."/>
            <person name="Howarth C."/>
            <person name="Imamovic A."/>
            <person name="Ireland A."/>
            <person name="Larimer J."/>
            <person name="McCowan C."/>
            <person name="Murphy C."/>
            <person name="Pearson M."/>
            <person name="Poon T.W."/>
            <person name="Priest M."/>
            <person name="Roberts A."/>
            <person name="Saif S."/>
            <person name="Shea T."/>
            <person name="Sykes S."/>
            <person name="Wortman J."/>
            <person name="Nusbaum C."/>
            <person name="Birren B."/>
        </authorList>
    </citation>
    <scope>NUCLEOTIDE SEQUENCE [LARGE SCALE GENOMIC DNA]</scope>
    <source>
        <strain evidence="2">APO3</strain>
    </source>
</reference>
<name>W4FCA9_APHAT</name>
<organism evidence="2">
    <name type="scientific">Aphanomyces astaci</name>
    <name type="common">Crayfish plague agent</name>
    <dbReference type="NCBI Taxonomy" id="112090"/>
    <lineage>
        <taxon>Eukaryota</taxon>
        <taxon>Sar</taxon>
        <taxon>Stramenopiles</taxon>
        <taxon>Oomycota</taxon>
        <taxon>Saprolegniomycetes</taxon>
        <taxon>Saprolegniales</taxon>
        <taxon>Verrucalvaceae</taxon>
        <taxon>Aphanomyces</taxon>
    </lineage>
</organism>